<dbReference type="InterPro" id="IPR029060">
    <property type="entry name" value="PIN-like_dom_sf"/>
</dbReference>
<dbReference type="InterPro" id="IPR002716">
    <property type="entry name" value="PIN_dom"/>
</dbReference>
<name>A0A369QS51_9BACT</name>
<sequence length="95" mass="10728">MKASKLTESQFSQSSYRIFTSIELISEEVISTSSWKKALEFTASIDEDDTPFVALALEINGLLWTGDKKLLKGLTEKGLQNVLSTQDLFQLRRKL</sequence>
<reference evidence="2 3" key="1">
    <citation type="submission" date="2018-04" db="EMBL/GenBank/DDBJ databases">
        <title>Adhaeribacter sp. HMF7616 genome sequencing and assembly.</title>
        <authorList>
            <person name="Kang H."/>
            <person name="Kang J."/>
            <person name="Cha I."/>
            <person name="Kim H."/>
            <person name="Joh K."/>
        </authorList>
    </citation>
    <scope>NUCLEOTIDE SEQUENCE [LARGE SCALE GENOMIC DNA]</scope>
    <source>
        <strain evidence="2 3">HMF7616</strain>
    </source>
</reference>
<comment type="caution">
    <text evidence="2">The sequence shown here is derived from an EMBL/GenBank/DDBJ whole genome shotgun (WGS) entry which is preliminary data.</text>
</comment>
<dbReference type="EMBL" id="QASA01000001">
    <property type="protein sequence ID" value="RDC65639.1"/>
    <property type="molecule type" value="Genomic_DNA"/>
</dbReference>
<dbReference type="Proteomes" id="UP000253919">
    <property type="component" value="Unassembled WGS sequence"/>
</dbReference>
<organism evidence="2 3">
    <name type="scientific">Adhaeribacter pallidiroseus</name>
    <dbReference type="NCBI Taxonomy" id="2072847"/>
    <lineage>
        <taxon>Bacteria</taxon>
        <taxon>Pseudomonadati</taxon>
        <taxon>Bacteroidota</taxon>
        <taxon>Cytophagia</taxon>
        <taxon>Cytophagales</taxon>
        <taxon>Hymenobacteraceae</taxon>
        <taxon>Adhaeribacter</taxon>
    </lineage>
</organism>
<dbReference type="Pfam" id="PF10130">
    <property type="entry name" value="PIN_2"/>
    <property type="match status" value="1"/>
</dbReference>
<keyword evidence="3" id="KW-1185">Reference proteome</keyword>
<proteinExistence type="predicted"/>
<dbReference type="SUPFAM" id="SSF88723">
    <property type="entry name" value="PIN domain-like"/>
    <property type="match status" value="1"/>
</dbReference>
<dbReference type="OrthoDB" id="799916at2"/>
<feature type="domain" description="PIN" evidence="1">
    <location>
        <begin position="2"/>
        <end position="83"/>
    </location>
</feature>
<dbReference type="RefSeq" id="WP_147275744.1">
    <property type="nucleotide sequence ID" value="NZ_QASA01000001.1"/>
</dbReference>
<dbReference type="AlphaFoldDB" id="A0A369QS51"/>
<evidence type="ECO:0000313" key="2">
    <source>
        <dbReference type="EMBL" id="RDC65639.1"/>
    </source>
</evidence>
<protein>
    <recommendedName>
        <fullName evidence="1">PIN domain-containing protein</fullName>
    </recommendedName>
</protein>
<accession>A0A369QS51</accession>
<gene>
    <name evidence="2" type="ORF">AHMF7616_04269</name>
</gene>
<evidence type="ECO:0000313" key="3">
    <source>
        <dbReference type="Proteomes" id="UP000253919"/>
    </source>
</evidence>
<evidence type="ECO:0000259" key="1">
    <source>
        <dbReference type="Pfam" id="PF10130"/>
    </source>
</evidence>